<dbReference type="InterPro" id="IPR045337">
    <property type="entry name" value="MmgE_PrpD_C"/>
</dbReference>
<dbReference type="InterPro" id="IPR042183">
    <property type="entry name" value="MmgE/PrpD_sf_1"/>
</dbReference>
<dbReference type="PANTHER" id="PTHR16943:SF8">
    <property type="entry name" value="2-METHYLCITRATE DEHYDRATASE"/>
    <property type="match status" value="1"/>
</dbReference>
<evidence type="ECO:0000313" key="5">
    <source>
        <dbReference type="EMBL" id="TPW30377.1"/>
    </source>
</evidence>
<dbReference type="EMBL" id="VHLH01000006">
    <property type="protein sequence ID" value="TPW30377.1"/>
    <property type="molecule type" value="Genomic_DNA"/>
</dbReference>
<comment type="caution">
    <text evidence="5">The sequence shown here is derived from an EMBL/GenBank/DDBJ whole genome shotgun (WGS) entry which is preliminary data.</text>
</comment>
<sequence>MGAGNAPRTAGRQGRGMNDEPELGPLARTCSAFVYDARDDRLRARLWTTVLDWTSALFAGTGHGLYDAYTAALLSSEERGPCSVAGMAGHHPVSAAAQANAAISHFWEVDDAHRDSTSHPGITVLPAVMALAEARNLDAQTCAAAIVAGIETVIRVGSHFGAAHYGVSHTTATAGSLGAAAAAARAIGLDEHGTLSALGHAGTQAAGLWAFLDEGATDAKAFHASTAVRNGIAAARMAEAEITGAHRVLEAPRGMRRAWHLEACDPAWLLPGKDPLIHTLTVKGWPVCGQIHSALDCAAALAEAHPDLAASDAPVTVELPASALAIAGIADPHSVAEAKFSTAFCIAATLCGKPPSFAGLTPALVADETVRARMATVDVTEEPAFTARFPAERPARVTIAGEDGAVRDERHFRRGDPEAPWDREAMVERTSAVLGLTSRTVDAGALVAWCDALSGAGSDWHAGALYGMLSPERRTAEEAMAL</sequence>
<dbReference type="InterPro" id="IPR045336">
    <property type="entry name" value="MmgE_PrpD_N"/>
</dbReference>
<feature type="domain" description="MmgE/PrpD N-terminal" evidence="3">
    <location>
        <begin position="26"/>
        <end position="257"/>
    </location>
</feature>
<dbReference type="Pfam" id="PF19305">
    <property type="entry name" value="MmgE_PrpD_C"/>
    <property type="match status" value="1"/>
</dbReference>
<evidence type="ECO:0000259" key="4">
    <source>
        <dbReference type="Pfam" id="PF19305"/>
    </source>
</evidence>
<evidence type="ECO:0000256" key="2">
    <source>
        <dbReference type="SAM" id="MobiDB-lite"/>
    </source>
</evidence>
<evidence type="ECO:0000256" key="1">
    <source>
        <dbReference type="ARBA" id="ARBA00006174"/>
    </source>
</evidence>
<dbReference type="Gene3D" id="1.10.4100.10">
    <property type="entry name" value="2-methylcitrate dehydratase PrpD"/>
    <property type="match status" value="1"/>
</dbReference>
<protein>
    <submittedName>
        <fullName evidence="5">MmgE/PrpD family protein</fullName>
    </submittedName>
</protein>
<feature type="domain" description="MmgE/PrpD C-terminal" evidence="4">
    <location>
        <begin position="285"/>
        <end position="428"/>
    </location>
</feature>
<proteinExistence type="inferred from homology"/>
<dbReference type="Proteomes" id="UP000320314">
    <property type="component" value="Unassembled WGS sequence"/>
</dbReference>
<evidence type="ECO:0000259" key="3">
    <source>
        <dbReference type="Pfam" id="PF03972"/>
    </source>
</evidence>
<comment type="similarity">
    <text evidence="1">Belongs to the PrpD family.</text>
</comment>
<dbReference type="InterPro" id="IPR036148">
    <property type="entry name" value="MmgE/PrpD_sf"/>
</dbReference>
<dbReference type="GO" id="GO:0016829">
    <property type="term" value="F:lyase activity"/>
    <property type="evidence" value="ECO:0007669"/>
    <property type="project" value="InterPro"/>
</dbReference>
<dbReference type="InterPro" id="IPR042188">
    <property type="entry name" value="MmgE/PrpD_sf_2"/>
</dbReference>
<keyword evidence="6" id="KW-1185">Reference proteome</keyword>
<accession>A0A506UF22</accession>
<dbReference type="PANTHER" id="PTHR16943">
    <property type="entry name" value="2-METHYLCITRATE DEHYDRATASE-RELATED"/>
    <property type="match status" value="1"/>
</dbReference>
<reference evidence="5 6" key="1">
    <citation type="submission" date="2019-06" db="EMBL/GenBank/DDBJ databases">
        <authorList>
            <person name="Li M."/>
        </authorList>
    </citation>
    <scope>NUCLEOTIDE SEQUENCE [LARGE SCALE GENOMIC DNA]</scope>
    <source>
        <strain evidence="5 6">BGMRC6574</strain>
    </source>
</reference>
<feature type="region of interest" description="Disordered" evidence="2">
    <location>
        <begin position="1"/>
        <end position="23"/>
    </location>
</feature>
<name>A0A506UF22_9HYPH</name>
<dbReference type="InterPro" id="IPR005656">
    <property type="entry name" value="MmgE_PrpD"/>
</dbReference>
<dbReference type="AlphaFoldDB" id="A0A506UF22"/>
<evidence type="ECO:0000313" key="6">
    <source>
        <dbReference type="Proteomes" id="UP000320314"/>
    </source>
</evidence>
<dbReference type="OrthoDB" id="9795089at2"/>
<gene>
    <name evidence="5" type="ORF">FJU11_05045</name>
</gene>
<dbReference type="SUPFAM" id="SSF103378">
    <property type="entry name" value="2-methylcitrate dehydratase PrpD"/>
    <property type="match status" value="1"/>
</dbReference>
<dbReference type="Gene3D" id="3.30.1330.120">
    <property type="entry name" value="2-methylcitrate dehydratase PrpD"/>
    <property type="match status" value="1"/>
</dbReference>
<dbReference type="Pfam" id="PF03972">
    <property type="entry name" value="MmgE_PrpD_N"/>
    <property type="match status" value="1"/>
</dbReference>
<organism evidence="5 6">
    <name type="scientific">Pararhizobium mangrovi</name>
    <dbReference type="NCBI Taxonomy" id="2590452"/>
    <lineage>
        <taxon>Bacteria</taxon>
        <taxon>Pseudomonadati</taxon>
        <taxon>Pseudomonadota</taxon>
        <taxon>Alphaproteobacteria</taxon>
        <taxon>Hyphomicrobiales</taxon>
        <taxon>Rhizobiaceae</taxon>
        <taxon>Rhizobium/Agrobacterium group</taxon>
        <taxon>Pararhizobium</taxon>
    </lineage>
</organism>